<evidence type="ECO:0000313" key="2">
    <source>
        <dbReference type="Proteomes" id="UP000230423"/>
    </source>
</evidence>
<name>A0A2G9V5T1_TELCI</name>
<reference evidence="1 2" key="1">
    <citation type="submission" date="2015-09" db="EMBL/GenBank/DDBJ databases">
        <title>Draft genome of the parasitic nematode Teladorsagia circumcincta isolate WARC Sus (inbred).</title>
        <authorList>
            <person name="Mitreva M."/>
        </authorList>
    </citation>
    <scope>NUCLEOTIDE SEQUENCE [LARGE SCALE GENOMIC DNA]</scope>
    <source>
        <strain evidence="1 2">S</strain>
    </source>
</reference>
<organism evidence="1 2">
    <name type="scientific">Teladorsagia circumcincta</name>
    <name type="common">Brown stomach worm</name>
    <name type="synonym">Ostertagia circumcincta</name>
    <dbReference type="NCBI Taxonomy" id="45464"/>
    <lineage>
        <taxon>Eukaryota</taxon>
        <taxon>Metazoa</taxon>
        <taxon>Ecdysozoa</taxon>
        <taxon>Nematoda</taxon>
        <taxon>Chromadorea</taxon>
        <taxon>Rhabditida</taxon>
        <taxon>Rhabditina</taxon>
        <taxon>Rhabditomorpha</taxon>
        <taxon>Strongyloidea</taxon>
        <taxon>Trichostrongylidae</taxon>
        <taxon>Teladorsagia</taxon>
    </lineage>
</organism>
<protein>
    <submittedName>
        <fullName evidence="1">Uncharacterized protein</fullName>
    </submittedName>
</protein>
<gene>
    <name evidence="1" type="ORF">TELCIR_00023</name>
</gene>
<dbReference type="EMBL" id="KZ344985">
    <property type="protein sequence ID" value="PIO77844.1"/>
    <property type="molecule type" value="Genomic_DNA"/>
</dbReference>
<dbReference type="Proteomes" id="UP000230423">
    <property type="component" value="Unassembled WGS sequence"/>
</dbReference>
<dbReference type="OrthoDB" id="5815566at2759"/>
<sequence>MKGAIQNENDQPYVLASGKQIDVQRRLKVGVIGYVGRPDRVPFSFPDNELNIFLVDDEYGYGFRQNGPMRRVQFVKGRPPGATIVAGNTLVPVKVVETRDSPPLLRAEVIDEDFMKEPIKLRPSASATTLRPSLPTTTGEDFIKEPIKLRPSVPKTTVPRRVIHQAPEYYDVGPPTLEEEMPEMYPADSDWIEGEVEVPSSDVPLLPDGQMDIELD</sequence>
<proteinExistence type="predicted"/>
<dbReference type="AlphaFoldDB" id="A0A2G9V5T1"/>
<keyword evidence="2" id="KW-1185">Reference proteome</keyword>
<evidence type="ECO:0000313" key="1">
    <source>
        <dbReference type="EMBL" id="PIO77844.1"/>
    </source>
</evidence>
<accession>A0A2G9V5T1</accession>